<dbReference type="EMBL" id="JAOPKD010000006">
    <property type="protein sequence ID" value="MCU4727009.1"/>
    <property type="molecule type" value="Genomic_DNA"/>
</dbReference>
<organism evidence="5 7">
    <name type="scientific">Halapricum hydrolyticum</name>
    <dbReference type="NCBI Taxonomy" id="2979991"/>
    <lineage>
        <taxon>Archaea</taxon>
        <taxon>Methanobacteriati</taxon>
        <taxon>Methanobacteriota</taxon>
        <taxon>Stenosarchaea group</taxon>
        <taxon>Halobacteria</taxon>
        <taxon>Halobacteriales</taxon>
        <taxon>Haloarculaceae</taxon>
        <taxon>Halapricum</taxon>
    </lineage>
</organism>
<accession>A0AAE3IEB4</accession>
<dbReference type="Pfam" id="PF23379">
    <property type="entry name" value="DUF7096"/>
    <property type="match status" value="1"/>
</dbReference>
<feature type="domain" description="DUF7096" evidence="3">
    <location>
        <begin position="9"/>
        <end position="206"/>
    </location>
</feature>
<evidence type="ECO:0000259" key="2">
    <source>
        <dbReference type="Pfam" id="PF23375"/>
    </source>
</evidence>
<dbReference type="Proteomes" id="UP001209746">
    <property type="component" value="Unassembled WGS sequence"/>
</dbReference>
<reference evidence="5" key="1">
    <citation type="submission" date="2023-02" db="EMBL/GenBank/DDBJ databases">
        <title>Enrichment on poylsaccharides allowed isolation of novel metabolic and taxonomic groups of Haloarchaea.</title>
        <authorList>
            <person name="Sorokin D.Y."/>
            <person name="Elcheninov A.G."/>
            <person name="Khizhniak T.V."/>
            <person name="Kolganova T.V."/>
            <person name="Kublanov I.V."/>
        </authorList>
    </citation>
    <scope>NUCLEOTIDE SEQUENCE</scope>
    <source>
        <strain evidence="4 6">HArc-curdl5-1</strain>
        <strain evidence="5">HArc-curdl7</strain>
    </source>
</reference>
<dbReference type="InterPro" id="IPR056397">
    <property type="entry name" value="Fn3_arc"/>
</dbReference>
<dbReference type="Pfam" id="PF23375">
    <property type="entry name" value="DUF7094"/>
    <property type="match status" value="1"/>
</dbReference>
<dbReference type="Proteomes" id="UP001208186">
    <property type="component" value="Unassembled WGS sequence"/>
</dbReference>
<name>A0AAE3IEB4_9EURY</name>
<keyword evidence="6" id="KW-1185">Reference proteome</keyword>
<dbReference type="RefSeq" id="WP_315908610.1">
    <property type="nucleotide sequence ID" value="NZ_JAOPKC010000005.1"/>
</dbReference>
<dbReference type="InterPro" id="IPR055522">
    <property type="entry name" value="DUF7096"/>
</dbReference>
<proteinExistence type="predicted"/>
<dbReference type="InterPro" id="IPR055520">
    <property type="entry name" value="DUF7094"/>
</dbReference>
<evidence type="ECO:0000313" key="4">
    <source>
        <dbReference type="EMBL" id="MCU4717845.1"/>
    </source>
</evidence>
<gene>
    <name evidence="5" type="ORF">OB914_08505</name>
    <name evidence="4" type="ORF">OB916_07170</name>
</gene>
<evidence type="ECO:0000313" key="6">
    <source>
        <dbReference type="Proteomes" id="UP001208186"/>
    </source>
</evidence>
<feature type="domain" description="Fibronectin-III type-like" evidence="1">
    <location>
        <begin position="334"/>
        <end position="408"/>
    </location>
</feature>
<feature type="domain" description="DUF7094" evidence="2">
    <location>
        <begin position="220"/>
        <end position="329"/>
    </location>
</feature>
<evidence type="ECO:0000259" key="3">
    <source>
        <dbReference type="Pfam" id="PF23379"/>
    </source>
</evidence>
<evidence type="ECO:0000313" key="5">
    <source>
        <dbReference type="EMBL" id="MCU4727009.1"/>
    </source>
</evidence>
<evidence type="ECO:0000259" key="1">
    <source>
        <dbReference type="Pfam" id="PF23374"/>
    </source>
</evidence>
<evidence type="ECO:0000313" key="7">
    <source>
        <dbReference type="Proteomes" id="UP001209746"/>
    </source>
</evidence>
<dbReference type="Pfam" id="PF23374">
    <property type="entry name" value="Fn3_arc"/>
    <property type="match status" value="1"/>
</dbReference>
<comment type="caution">
    <text evidence="5">The sequence shown here is derived from an EMBL/GenBank/DDBJ whole genome shotgun (WGS) entry which is preliminary data.</text>
</comment>
<sequence>MSSPVAGRTALLAVVLLLAGVTAGLAGSASGPAADTGDSRTLQASLGQANGTTNYLQVPDEDLQRTGLYRASVDVTAATRIDGDRLALEHAFESFRTRFERADTEAERTAAVRELTETLDDHTATLRQRQERAIDRYNAGDLGPNEFIVVLTRVDATAEEVQDTAGSVITLDETTLDYTLPPEYETQLRNYEADVLTSRGLIREVEFRPAIAGSGPSRLVYVETGSESVVVTTIVNDRYVREGFDTRALDPDGTPQLRTFLDALNRAEVLYPWAMAPSSQKQPPRVETLRNASIFSVDVSHVQGELSLYLDASTTDVFKEQQIRDLTTVTPPRTYTNGSGEFELTVNATHDTGPLEVSIVRRTTGGGANASVSIDGTSVGTTGPDGRLWTLDTRGTTSVRVTTANNATFTIEVPPGEGSR</sequence>
<protein>
    <submittedName>
        <fullName evidence="5">Uncharacterized protein</fullName>
    </submittedName>
</protein>
<dbReference type="AlphaFoldDB" id="A0AAE3IEB4"/>
<dbReference type="EMBL" id="JAOPKC010000005">
    <property type="protein sequence ID" value="MCU4717845.1"/>
    <property type="molecule type" value="Genomic_DNA"/>
</dbReference>